<evidence type="ECO:0000313" key="3">
    <source>
        <dbReference type="Proteomes" id="UP000254266"/>
    </source>
</evidence>
<reference evidence="2 3" key="1">
    <citation type="journal article" date="2018" name="ISME J.">
        <title>Endosymbiont genomes yield clues of tubeworm success.</title>
        <authorList>
            <person name="Li Y."/>
            <person name="Liles M.R."/>
            <person name="Halanych K.M."/>
        </authorList>
    </citation>
    <scope>NUCLEOTIDE SEQUENCE [LARGE SCALE GENOMIC DNA]</scope>
    <source>
        <strain evidence="2">A1464</strain>
    </source>
</reference>
<dbReference type="SUPFAM" id="SSF53448">
    <property type="entry name" value="Nucleotide-diphospho-sugar transferases"/>
    <property type="match status" value="1"/>
</dbReference>
<keyword evidence="3" id="KW-1185">Reference proteome</keyword>
<dbReference type="PANTHER" id="PTHR43685">
    <property type="entry name" value="GLYCOSYLTRANSFERASE"/>
    <property type="match status" value="1"/>
</dbReference>
<feature type="domain" description="Glycosyltransferase 2-like" evidence="1">
    <location>
        <begin position="11"/>
        <end position="127"/>
    </location>
</feature>
<comment type="caution">
    <text evidence="2">The sequence shown here is derived from an EMBL/GenBank/DDBJ whole genome shotgun (WGS) entry which is preliminary data.</text>
</comment>
<evidence type="ECO:0000313" key="2">
    <source>
        <dbReference type="EMBL" id="RDH83779.1"/>
    </source>
</evidence>
<dbReference type="Proteomes" id="UP000254266">
    <property type="component" value="Unassembled WGS sequence"/>
</dbReference>
<organism evidence="2 3">
    <name type="scientific">endosymbiont of Galathealinum brachiosum</name>
    <dbReference type="NCBI Taxonomy" id="2200906"/>
    <lineage>
        <taxon>Bacteria</taxon>
        <taxon>Pseudomonadati</taxon>
        <taxon>Pseudomonadota</taxon>
        <taxon>Gammaproteobacteria</taxon>
        <taxon>sulfur-oxidizing symbionts</taxon>
    </lineage>
</organism>
<dbReference type="EMBL" id="QFXC01000008">
    <property type="protein sequence ID" value="RDH83779.1"/>
    <property type="molecule type" value="Genomic_DNA"/>
</dbReference>
<sequence>MSILEKKPLVSIIIPAYNSEEFIGRALDSVFSQTYNNYEIIVIDDGSIDETSNIVRSYEQNIVYLYQENAGVSAARNAGISIATGELIALLDSDDLWYPDKLEIQVNAYLNNPEVSLIHTGIDKSPDFKGYVPIVNDDLIPVIKEFEAVFKDSNLKTSSIMIPKKVLDDVGLFNVELPTAEDRDLFLRCSYNKLVIFIPQILVFYPIFNGSLSDELRSYQDNIDVIDAFIKCHPEFLLNNKTLVNNAKSLIYYEYADDLCFKNHCFESISAAIKSIRYKFNTASILIGAKAFFKILLLSCKNK</sequence>
<protein>
    <recommendedName>
        <fullName evidence="1">Glycosyltransferase 2-like domain-containing protein</fullName>
    </recommendedName>
</protein>
<dbReference type="InterPro" id="IPR029044">
    <property type="entry name" value="Nucleotide-diphossugar_trans"/>
</dbReference>
<dbReference type="Pfam" id="PF00535">
    <property type="entry name" value="Glycos_transf_2"/>
    <property type="match status" value="1"/>
</dbReference>
<proteinExistence type="predicted"/>
<dbReference type="InterPro" id="IPR001173">
    <property type="entry name" value="Glyco_trans_2-like"/>
</dbReference>
<gene>
    <name evidence="2" type="ORF">DIZ80_06475</name>
</gene>
<dbReference type="InterPro" id="IPR050834">
    <property type="entry name" value="Glycosyltransf_2"/>
</dbReference>
<dbReference type="PANTHER" id="PTHR43685:SF11">
    <property type="entry name" value="GLYCOSYLTRANSFERASE TAGX-RELATED"/>
    <property type="match status" value="1"/>
</dbReference>
<dbReference type="AlphaFoldDB" id="A0A370DFT7"/>
<dbReference type="Gene3D" id="3.90.550.10">
    <property type="entry name" value="Spore Coat Polysaccharide Biosynthesis Protein SpsA, Chain A"/>
    <property type="match status" value="1"/>
</dbReference>
<accession>A0A370DFT7</accession>
<evidence type="ECO:0000259" key="1">
    <source>
        <dbReference type="Pfam" id="PF00535"/>
    </source>
</evidence>
<name>A0A370DFT7_9GAMM</name>